<dbReference type="OMA" id="ALAPFWM"/>
<name>A0A1Y1IAB9_KLENI</name>
<evidence type="ECO:0000259" key="8">
    <source>
        <dbReference type="Pfam" id="PF13396"/>
    </source>
</evidence>
<feature type="transmembrane region" description="Helical" evidence="6">
    <location>
        <begin position="47"/>
        <end position="67"/>
    </location>
</feature>
<feature type="signal peptide" evidence="7">
    <location>
        <begin position="1"/>
        <end position="17"/>
    </location>
</feature>
<evidence type="ECO:0000313" key="10">
    <source>
        <dbReference type="Proteomes" id="UP000054558"/>
    </source>
</evidence>
<dbReference type="PANTHER" id="PTHR36009">
    <property type="match status" value="1"/>
</dbReference>
<dbReference type="AlphaFoldDB" id="A0A1Y1IAB9"/>
<evidence type="ECO:0000256" key="6">
    <source>
        <dbReference type="SAM" id="Phobius"/>
    </source>
</evidence>
<dbReference type="GO" id="GO:0005886">
    <property type="term" value="C:plasma membrane"/>
    <property type="evidence" value="ECO:0007669"/>
    <property type="project" value="UniProtKB-SubCell"/>
</dbReference>
<gene>
    <name evidence="9" type="ORF">KFL_002860030</name>
</gene>
<evidence type="ECO:0000256" key="7">
    <source>
        <dbReference type="SAM" id="SignalP"/>
    </source>
</evidence>
<keyword evidence="5 6" id="KW-0472">Membrane</keyword>
<feature type="transmembrane region" description="Helical" evidence="6">
    <location>
        <begin position="194"/>
        <end position="214"/>
    </location>
</feature>
<feature type="transmembrane region" description="Helical" evidence="6">
    <location>
        <begin position="79"/>
        <end position="100"/>
    </location>
</feature>
<keyword evidence="2" id="KW-1003">Cell membrane</keyword>
<evidence type="ECO:0000313" key="9">
    <source>
        <dbReference type="EMBL" id="GAQ86379.1"/>
    </source>
</evidence>
<reference evidence="9 10" key="1">
    <citation type="journal article" date="2014" name="Nat. Commun.">
        <title>Klebsormidium flaccidum genome reveals primary factors for plant terrestrial adaptation.</title>
        <authorList>
            <person name="Hori K."/>
            <person name="Maruyama F."/>
            <person name="Fujisawa T."/>
            <person name="Togashi T."/>
            <person name="Yamamoto N."/>
            <person name="Seo M."/>
            <person name="Sato S."/>
            <person name="Yamada T."/>
            <person name="Mori H."/>
            <person name="Tajima N."/>
            <person name="Moriyama T."/>
            <person name="Ikeuchi M."/>
            <person name="Watanabe M."/>
            <person name="Wada H."/>
            <person name="Kobayashi K."/>
            <person name="Saito M."/>
            <person name="Masuda T."/>
            <person name="Sasaki-Sekimoto Y."/>
            <person name="Mashiguchi K."/>
            <person name="Awai K."/>
            <person name="Shimojima M."/>
            <person name="Masuda S."/>
            <person name="Iwai M."/>
            <person name="Nobusawa T."/>
            <person name="Narise T."/>
            <person name="Kondo S."/>
            <person name="Saito H."/>
            <person name="Sato R."/>
            <person name="Murakawa M."/>
            <person name="Ihara Y."/>
            <person name="Oshima-Yamada Y."/>
            <person name="Ohtaka K."/>
            <person name="Satoh M."/>
            <person name="Sonobe K."/>
            <person name="Ishii M."/>
            <person name="Ohtani R."/>
            <person name="Kanamori-Sato M."/>
            <person name="Honoki R."/>
            <person name="Miyazaki D."/>
            <person name="Mochizuki H."/>
            <person name="Umetsu J."/>
            <person name="Higashi K."/>
            <person name="Shibata D."/>
            <person name="Kamiya Y."/>
            <person name="Sato N."/>
            <person name="Nakamura Y."/>
            <person name="Tabata S."/>
            <person name="Ida S."/>
            <person name="Kurokawa K."/>
            <person name="Ohta H."/>
        </authorList>
    </citation>
    <scope>NUCLEOTIDE SEQUENCE [LARGE SCALE GENOMIC DNA]</scope>
    <source>
        <strain evidence="9 10">NIES-2285</strain>
    </source>
</reference>
<dbReference type="Pfam" id="PF13396">
    <property type="entry name" value="PLDc_N"/>
    <property type="match status" value="1"/>
</dbReference>
<keyword evidence="10" id="KW-1185">Reference proteome</keyword>
<feature type="transmembrane region" description="Helical" evidence="6">
    <location>
        <begin position="162"/>
        <end position="182"/>
    </location>
</feature>
<organism evidence="9 10">
    <name type="scientific">Klebsormidium nitens</name>
    <name type="common">Green alga</name>
    <name type="synonym">Ulothrix nitens</name>
    <dbReference type="NCBI Taxonomy" id="105231"/>
    <lineage>
        <taxon>Eukaryota</taxon>
        <taxon>Viridiplantae</taxon>
        <taxon>Streptophyta</taxon>
        <taxon>Klebsormidiophyceae</taxon>
        <taxon>Klebsormidiales</taxon>
        <taxon>Klebsormidiaceae</taxon>
        <taxon>Klebsormidium</taxon>
    </lineage>
</organism>
<proteinExistence type="predicted"/>
<evidence type="ECO:0000256" key="1">
    <source>
        <dbReference type="ARBA" id="ARBA00004651"/>
    </source>
</evidence>
<feature type="domain" description="Cardiolipin synthase N-terminal" evidence="8">
    <location>
        <begin position="180"/>
        <end position="215"/>
    </location>
</feature>
<dbReference type="Proteomes" id="UP000054558">
    <property type="component" value="Unassembled WGS sequence"/>
</dbReference>
<protein>
    <recommendedName>
        <fullName evidence="8">Cardiolipin synthase N-terminal domain-containing protein</fullName>
    </recommendedName>
</protein>
<keyword evidence="4 6" id="KW-1133">Transmembrane helix</keyword>
<sequence length="236" mass="26433">MLALWFFWAGLAYYAFAIAPNQTPTRDEYFLGKLTLLIQDDYPINQVLLSEFNIMGIWPFIYTALLIPSGRSKNLRPPVWPFASLSMGIGIGGLLPYFALWQQPTPPPPSQEERQKLPLKVLESKIFAGALLAGALGLIGTAVASGPDSWVGFSQYFNESKLIHVMTLDFFCLQLFCPFWLYNDMEFRKWSGRNMWIVPLSLLPVLGPALYLLIRPPLPEPTSNGPKVAEAPKPIG</sequence>
<dbReference type="EMBL" id="DF237235">
    <property type="protein sequence ID" value="GAQ86379.1"/>
    <property type="molecule type" value="Genomic_DNA"/>
</dbReference>
<dbReference type="InterPro" id="IPR027379">
    <property type="entry name" value="CLS_N"/>
</dbReference>
<evidence type="ECO:0000256" key="2">
    <source>
        <dbReference type="ARBA" id="ARBA00022475"/>
    </source>
</evidence>
<keyword evidence="3 6" id="KW-0812">Transmembrane</keyword>
<comment type="subcellular location">
    <subcellularLocation>
        <location evidence="1">Cell membrane</location>
        <topology evidence="1">Multi-pass membrane protein</topology>
    </subcellularLocation>
</comment>
<keyword evidence="7" id="KW-0732">Signal</keyword>
<evidence type="ECO:0000256" key="4">
    <source>
        <dbReference type="ARBA" id="ARBA00022989"/>
    </source>
</evidence>
<dbReference type="PANTHER" id="PTHR36009:SF3">
    <property type="entry name" value="TRANSMEMBRANE PROTEIN"/>
    <property type="match status" value="1"/>
</dbReference>
<evidence type="ECO:0000256" key="5">
    <source>
        <dbReference type="ARBA" id="ARBA00023136"/>
    </source>
</evidence>
<accession>A0A1Y1IAB9</accession>
<evidence type="ECO:0000256" key="3">
    <source>
        <dbReference type="ARBA" id="ARBA00022692"/>
    </source>
</evidence>
<feature type="transmembrane region" description="Helical" evidence="6">
    <location>
        <begin position="126"/>
        <end position="150"/>
    </location>
</feature>
<dbReference type="OrthoDB" id="47210at2759"/>
<feature type="chain" id="PRO_5012214620" description="Cardiolipin synthase N-terminal domain-containing protein" evidence="7">
    <location>
        <begin position="18"/>
        <end position="236"/>
    </location>
</feature>